<evidence type="ECO:0000256" key="6">
    <source>
        <dbReference type="RuleBase" id="RU362125"/>
    </source>
</evidence>
<protein>
    <submittedName>
        <fullName evidence="10">Acyl-CoA dehydrogenase domain protein</fullName>
    </submittedName>
</protein>
<feature type="domain" description="Acetyl-CoA dehydrogenase-like C-terminal" evidence="9">
    <location>
        <begin position="481"/>
        <end position="596"/>
    </location>
</feature>
<evidence type="ECO:0000256" key="4">
    <source>
        <dbReference type="ARBA" id="ARBA00022827"/>
    </source>
</evidence>
<evidence type="ECO:0000256" key="2">
    <source>
        <dbReference type="ARBA" id="ARBA00009347"/>
    </source>
</evidence>
<evidence type="ECO:0000256" key="1">
    <source>
        <dbReference type="ARBA" id="ARBA00001974"/>
    </source>
</evidence>
<evidence type="ECO:0000259" key="8">
    <source>
        <dbReference type="Pfam" id="PF02770"/>
    </source>
</evidence>
<dbReference type="EMBL" id="KF901104">
    <property type="protein sequence ID" value="AIF18225.1"/>
    <property type="molecule type" value="Genomic_DNA"/>
</dbReference>
<dbReference type="Pfam" id="PF00441">
    <property type="entry name" value="Acyl-CoA_dh_1"/>
    <property type="match status" value="1"/>
</dbReference>
<keyword evidence="4 6" id="KW-0274">FAD</keyword>
<dbReference type="InterPro" id="IPR025878">
    <property type="entry name" value="Acyl-CoA_dh-like_C_dom"/>
</dbReference>
<dbReference type="InterPro" id="IPR009075">
    <property type="entry name" value="AcylCo_DH/oxidase_C"/>
</dbReference>
<dbReference type="AlphaFoldDB" id="A0A075HRY9"/>
<feature type="domain" description="Acyl-CoA oxidase/dehydrogenase middle" evidence="8">
    <location>
        <begin position="163"/>
        <end position="282"/>
    </location>
</feature>
<comment type="cofactor">
    <cofactor evidence="1 6">
        <name>FAD</name>
        <dbReference type="ChEBI" id="CHEBI:57692"/>
    </cofactor>
</comment>
<evidence type="ECO:0000256" key="3">
    <source>
        <dbReference type="ARBA" id="ARBA00022630"/>
    </source>
</evidence>
<dbReference type="Pfam" id="PF12806">
    <property type="entry name" value="Acyl-CoA_dh_C"/>
    <property type="match status" value="1"/>
</dbReference>
<proteinExistence type="inferred from homology"/>
<dbReference type="InterPro" id="IPR009100">
    <property type="entry name" value="AcylCoA_DH/oxidase_NM_dom_sf"/>
</dbReference>
<dbReference type="InterPro" id="IPR046373">
    <property type="entry name" value="Acyl-CoA_Oxase/DH_mid-dom_sf"/>
</dbReference>
<comment type="similarity">
    <text evidence="2 6">Belongs to the acyl-CoA dehydrogenase family.</text>
</comment>
<dbReference type="InterPro" id="IPR036250">
    <property type="entry name" value="AcylCo_DH-like_C"/>
</dbReference>
<evidence type="ECO:0000259" key="7">
    <source>
        <dbReference type="Pfam" id="PF00441"/>
    </source>
</evidence>
<dbReference type="Gene3D" id="2.40.110.10">
    <property type="entry name" value="Butyryl-CoA Dehydrogenase, subunit A, domain 2"/>
    <property type="match status" value="1"/>
</dbReference>
<dbReference type="SUPFAM" id="SSF56645">
    <property type="entry name" value="Acyl-CoA dehydrogenase NM domain-like"/>
    <property type="match status" value="1"/>
</dbReference>
<dbReference type="PANTHER" id="PTHR42803">
    <property type="entry name" value="ACYL-COA DEHYDROGENASE"/>
    <property type="match status" value="1"/>
</dbReference>
<dbReference type="GO" id="GO:0050660">
    <property type="term" value="F:flavin adenine dinucleotide binding"/>
    <property type="evidence" value="ECO:0007669"/>
    <property type="project" value="InterPro"/>
</dbReference>
<reference evidence="10" key="1">
    <citation type="journal article" date="2014" name="Genome Biol. Evol.">
        <title>Pangenome evidence for extensive interdomain horizontal transfer affecting lineage core and shell genes in uncultured planktonic thaumarchaeota and euryarchaeota.</title>
        <authorList>
            <person name="Deschamps P."/>
            <person name="Zivanovic Y."/>
            <person name="Moreira D."/>
            <person name="Rodriguez-Valera F."/>
            <person name="Lopez-Garcia P."/>
        </authorList>
    </citation>
    <scope>NUCLEOTIDE SEQUENCE</scope>
</reference>
<feature type="domain" description="Acyl-CoA dehydrogenase/oxidase C-terminal" evidence="7">
    <location>
        <begin position="293"/>
        <end position="462"/>
    </location>
</feature>
<dbReference type="SUPFAM" id="SSF47203">
    <property type="entry name" value="Acyl-CoA dehydrogenase C-terminal domain-like"/>
    <property type="match status" value="1"/>
</dbReference>
<dbReference type="Gene3D" id="1.20.140.10">
    <property type="entry name" value="Butyryl-CoA Dehydrogenase, subunit A, domain 3"/>
    <property type="match status" value="1"/>
</dbReference>
<dbReference type="PANTHER" id="PTHR42803:SF1">
    <property type="entry name" value="BROAD-SPECIFICITY LINEAR ACYL-COA DEHYDROGENASE FADE5"/>
    <property type="match status" value="1"/>
</dbReference>
<dbReference type="InterPro" id="IPR052166">
    <property type="entry name" value="Diverse_Acyl-CoA_DH"/>
</dbReference>
<accession>A0A075HRY9</accession>
<organism evidence="10">
    <name type="scientific">uncultured marine group II/III euryarchaeote KM3_82_B10</name>
    <dbReference type="NCBI Taxonomy" id="1456517"/>
    <lineage>
        <taxon>Archaea</taxon>
        <taxon>Methanobacteriati</taxon>
        <taxon>Methanobacteriota</taxon>
        <taxon>environmental samples</taxon>
    </lineage>
</organism>
<dbReference type="InterPro" id="IPR006091">
    <property type="entry name" value="Acyl-CoA_Oxase/DH_mid-dom"/>
</dbReference>
<dbReference type="InterPro" id="IPR037069">
    <property type="entry name" value="AcylCoA_DH/ox_N_sf"/>
</dbReference>
<dbReference type="Gene3D" id="1.10.540.10">
    <property type="entry name" value="Acyl-CoA dehydrogenase/oxidase, N-terminal domain"/>
    <property type="match status" value="1"/>
</dbReference>
<name>A0A075HRY9_9EURY</name>
<dbReference type="Pfam" id="PF02770">
    <property type="entry name" value="Acyl-CoA_dh_M"/>
    <property type="match status" value="1"/>
</dbReference>
<dbReference type="GO" id="GO:0016627">
    <property type="term" value="F:oxidoreductase activity, acting on the CH-CH group of donors"/>
    <property type="evidence" value="ECO:0007669"/>
    <property type="project" value="InterPro"/>
</dbReference>
<evidence type="ECO:0000256" key="5">
    <source>
        <dbReference type="ARBA" id="ARBA00023002"/>
    </source>
</evidence>
<keyword evidence="3 6" id="KW-0285">Flavoprotein</keyword>
<keyword evidence="5 6" id="KW-0560">Oxidoreductase</keyword>
<evidence type="ECO:0000313" key="10">
    <source>
        <dbReference type="EMBL" id="AIF18225.1"/>
    </source>
</evidence>
<evidence type="ECO:0000259" key="9">
    <source>
        <dbReference type="Pfam" id="PF12806"/>
    </source>
</evidence>
<sequence length="601" mass="66697">MVVWDPPIRDYQFLYHELLPIIETVQRLGYSDFDADFLDSLMEGWATHCEEVWLPINMLGDREGLKFEDGKITMPPEFKDAYRQGIDEGWLSTACEPEHGGMGVPLFFQAVTWAEFGTSACMALSVLPALSIGVYEILIKHGRQDLIDYFATNLASGEWSGTMCLTEPHAGTDLGIIETKAIPQDDGTYRISGPKCFITYGEHDMVDNIVHLVLAKAPGGPEGTRGISLFLVPKFLPQDWESGGLEDTSHALISEYNGVTCSGTEEKMGLHASPTCVMNFDDSVGWLVGPLHGGMPLMFEMMNRERLATGLMGVGLAHSAYTNSLAWARERRQGRSLKGVQDPDEPADNILVHPDVRRMLLEAKVNNEGSRALAAWIGLLLDQMHSDDSEEAEMATALVALFTPIAKAHFTDLGCETCSTAMQVMGGAGYISEYGVEQFYRDVRISKIWEGTNGIQALDLAGRKITQDFGKNLRYLMWPLTEFIEENRDTPGMAEFNKPLHQGARGLQQLTLLMIAEGMANPDFLAAGATDYCRYMSNILLGYMWAKMAKICLEKKGDPFYDAKLASARFFFKRIYPETAGLAAKIQSGPKSLMDYPEEMM</sequence>